<proteinExistence type="predicted"/>
<dbReference type="AlphaFoldDB" id="A0A4Y2KEN1"/>
<dbReference type="EMBL" id="BGPR01004515">
    <property type="protein sequence ID" value="GBN00429.1"/>
    <property type="molecule type" value="Genomic_DNA"/>
</dbReference>
<reference evidence="1 2" key="1">
    <citation type="journal article" date="2019" name="Sci. Rep.">
        <title>Orb-weaving spider Araneus ventricosus genome elucidates the spidroin gene catalogue.</title>
        <authorList>
            <person name="Kono N."/>
            <person name="Nakamura H."/>
            <person name="Ohtoshi R."/>
            <person name="Moran D.A.P."/>
            <person name="Shinohara A."/>
            <person name="Yoshida Y."/>
            <person name="Fujiwara M."/>
            <person name="Mori M."/>
            <person name="Tomita M."/>
            <person name="Arakawa K."/>
        </authorList>
    </citation>
    <scope>NUCLEOTIDE SEQUENCE [LARGE SCALE GENOMIC DNA]</scope>
</reference>
<sequence>MFLPTTCEPVYCKAYHHLSLSTKSSMEGKEEARKYVFAAYECKIQTRKTPVVPIFKATEREEITWFGGSRSRFVLRRKPFEALRGLKLFVSTKNITTVVTGMPEGVLNFANWPRCTHGTYTAWISEYSQRYWNFSGIIATGAAESIGVLFAMEFRTHLNIKI</sequence>
<accession>A0A4Y2KEN1</accession>
<comment type="caution">
    <text evidence="1">The sequence shown here is derived from an EMBL/GenBank/DDBJ whole genome shotgun (WGS) entry which is preliminary data.</text>
</comment>
<protein>
    <submittedName>
        <fullName evidence="1">Uncharacterized protein</fullName>
    </submittedName>
</protein>
<dbReference type="Proteomes" id="UP000499080">
    <property type="component" value="Unassembled WGS sequence"/>
</dbReference>
<name>A0A4Y2KEN1_ARAVE</name>
<evidence type="ECO:0000313" key="2">
    <source>
        <dbReference type="Proteomes" id="UP000499080"/>
    </source>
</evidence>
<gene>
    <name evidence="1" type="ORF">AVEN_132885_1</name>
</gene>
<organism evidence="1 2">
    <name type="scientific">Araneus ventricosus</name>
    <name type="common">Orbweaver spider</name>
    <name type="synonym">Epeira ventricosa</name>
    <dbReference type="NCBI Taxonomy" id="182803"/>
    <lineage>
        <taxon>Eukaryota</taxon>
        <taxon>Metazoa</taxon>
        <taxon>Ecdysozoa</taxon>
        <taxon>Arthropoda</taxon>
        <taxon>Chelicerata</taxon>
        <taxon>Arachnida</taxon>
        <taxon>Araneae</taxon>
        <taxon>Araneomorphae</taxon>
        <taxon>Entelegynae</taxon>
        <taxon>Araneoidea</taxon>
        <taxon>Araneidae</taxon>
        <taxon>Araneus</taxon>
    </lineage>
</organism>
<evidence type="ECO:0000313" key="1">
    <source>
        <dbReference type="EMBL" id="GBN00429.1"/>
    </source>
</evidence>
<keyword evidence="2" id="KW-1185">Reference proteome</keyword>